<dbReference type="PANTHER" id="PTHR38682">
    <property type="entry name" value="V-TYPE ATP SYNTHASE SUBUNIT C"/>
    <property type="match status" value="1"/>
</dbReference>
<evidence type="ECO:0000313" key="4">
    <source>
        <dbReference type="EMBL" id="ABU82390.1"/>
    </source>
</evidence>
<keyword evidence="5" id="KW-1185">Reference proteome</keyword>
<dbReference type="InterPro" id="IPR044911">
    <property type="entry name" value="V-type_ATPase_csu/dsu_dom_3"/>
</dbReference>
<protein>
    <submittedName>
        <fullName evidence="4">Uncharacterized protein</fullName>
    </submittedName>
</protein>
<evidence type="ECO:0000256" key="3">
    <source>
        <dbReference type="SAM" id="Phobius"/>
    </source>
</evidence>
<keyword evidence="3" id="KW-1133">Transmembrane helix</keyword>
<dbReference type="RefSeq" id="WP_012123354.1">
    <property type="nucleotide sequence ID" value="NC_009776.1"/>
</dbReference>
<dbReference type="InterPro" id="IPR050873">
    <property type="entry name" value="V-ATPase_V0D/AC39_subunit"/>
</dbReference>
<dbReference type="STRING" id="453591.Igni_1214"/>
<dbReference type="SUPFAM" id="SSF103486">
    <property type="entry name" value="V-type ATP synthase subunit C"/>
    <property type="match status" value="1"/>
</dbReference>
<dbReference type="InterPro" id="IPR002843">
    <property type="entry name" value="ATPase_V0-cplx_csu/dsu"/>
</dbReference>
<dbReference type="OrthoDB" id="42558at2157"/>
<dbReference type="GeneID" id="5562752"/>
<dbReference type="PANTHER" id="PTHR38682:SF1">
    <property type="entry name" value="V-TYPE ATP SYNTHASE SUBUNIT C"/>
    <property type="match status" value="1"/>
</dbReference>
<dbReference type="Gene3D" id="1.10.132.50">
    <property type="entry name" value="ATP synthase (C/AC39) subunit, domain 3"/>
    <property type="match status" value="1"/>
</dbReference>
<dbReference type="KEGG" id="iho:Igni_1214"/>
<organism evidence="4 5">
    <name type="scientific">Ignicoccus hospitalis (strain KIN4/I / DSM 18386 / JCM 14125)</name>
    <dbReference type="NCBI Taxonomy" id="453591"/>
    <lineage>
        <taxon>Archaea</taxon>
        <taxon>Thermoproteota</taxon>
        <taxon>Thermoprotei</taxon>
        <taxon>Desulfurococcales</taxon>
        <taxon>Desulfurococcaceae</taxon>
        <taxon>Ignicoccus</taxon>
    </lineage>
</organism>
<keyword evidence="3" id="KW-0812">Transmembrane</keyword>
<dbReference type="Proteomes" id="UP000000262">
    <property type="component" value="Chromosome"/>
</dbReference>
<dbReference type="EMBL" id="CP000816">
    <property type="protein sequence ID" value="ABU82390.1"/>
    <property type="molecule type" value="Genomic_DNA"/>
</dbReference>
<dbReference type="InterPro" id="IPR036079">
    <property type="entry name" value="ATPase_csu/dsu_sf"/>
</dbReference>
<dbReference type="HOGENOM" id="CLU_812836_0_0_2"/>
<keyword evidence="2" id="KW-0406">Ion transport</keyword>
<name>A8ABT8_IGNH4</name>
<keyword evidence="3" id="KW-0472">Membrane</keyword>
<gene>
    <name evidence="4" type="ordered locus">Igni_1214</name>
</gene>
<feature type="transmembrane region" description="Helical" evidence="3">
    <location>
        <begin position="288"/>
        <end position="309"/>
    </location>
</feature>
<keyword evidence="1" id="KW-0813">Transport</keyword>
<evidence type="ECO:0000256" key="2">
    <source>
        <dbReference type="ARBA" id="ARBA00023065"/>
    </source>
</evidence>
<accession>A8ABT8</accession>
<dbReference type="GO" id="GO:0046961">
    <property type="term" value="F:proton-transporting ATPase activity, rotational mechanism"/>
    <property type="evidence" value="ECO:0007669"/>
    <property type="project" value="InterPro"/>
</dbReference>
<proteinExistence type="predicted"/>
<dbReference type="AlphaFoldDB" id="A8ABT8"/>
<evidence type="ECO:0000256" key="1">
    <source>
        <dbReference type="ARBA" id="ARBA00022448"/>
    </source>
</evidence>
<reference evidence="4 5" key="1">
    <citation type="journal article" date="2008" name="Genome Biol.">
        <title>A genomic analysis of the archaeal system Ignicoccus hospitalis-Nanoarchaeum equitans.</title>
        <authorList>
            <person name="Podar M."/>
            <person name="Anderson I."/>
            <person name="Makarova K.S."/>
            <person name="Elkins J.G."/>
            <person name="Ivanova N."/>
            <person name="Wall M.A."/>
            <person name="Lykidis A."/>
            <person name="Mavromatis K."/>
            <person name="Sun H."/>
            <person name="Hudson M.E."/>
            <person name="Chen W."/>
            <person name="Deciu C."/>
            <person name="Hutchison D."/>
            <person name="Eads J.R."/>
            <person name="Anderson A."/>
            <person name="Fernandes F."/>
            <person name="Szeto E."/>
            <person name="Lapidus A."/>
            <person name="Kyrpides N.C."/>
            <person name="Saier M.H.Jr."/>
            <person name="Richardson P.M."/>
            <person name="Rachel R."/>
            <person name="Huber H."/>
            <person name="Eisen J.A."/>
            <person name="Koonin E.V."/>
            <person name="Keller M."/>
            <person name="Stetter K.O."/>
        </authorList>
    </citation>
    <scope>NUCLEOTIDE SEQUENCE [LARGE SCALE GENOMIC DNA]</scope>
    <source>
        <strain evidence="5">KIN4/I / DSM 18386 / JCM 14125</strain>
    </source>
</reference>
<dbReference type="eggNOG" id="arCOG02459">
    <property type="taxonomic scope" value="Archaea"/>
</dbReference>
<sequence>MPAELISPTALVYMYRGQILDKEKELSLLTASTPEEVQNALRGTWLEGVAVEEASSEELERLACQKYYEILMKLRGYVPSYNLKLMIDNLVDWLRARDVMLIVRAAVSGKDLKEVEGFLLFKDDPVVSTTLLVIKERGLEGLAQALKGFKMASYIEQAVEMYRSYKDLSAFVLAMDVMLLKSMYNVITRIGKSMNVGTSKIEISKLLCPEIDALAVTLVGRAILKGLKLPAEPPACDQDLVRALVQAKPDEVVPLLRRTPYGEGVPEDPYEALAKVRVNAMRVQRKRALAAFSGYPFRVAVLLALLILLRLDARDVATIMTGKKLGLDPSKIAENLSYELF</sequence>
<evidence type="ECO:0000313" key="5">
    <source>
        <dbReference type="Proteomes" id="UP000000262"/>
    </source>
</evidence>
<dbReference type="Pfam" id="PF01992">
    <property type="entry name" value="vATP-synt_AC39"/>
    <property type="match status" value="1"/>
</dbReference>